<keyword evidence="1" id="KW-1133">Transmembrane helix</keyword>
<keyword evidence="3" id="KW-1185">Reference proteome</keyword>
<feature type="transmembrane region" description="Helical" evidence="1">
    <location>
        <begin position="105"/>
        <end position="127"/>
    </location>
</feature>
<comment type="caution">
    <text evidence="2">The sequence shown here is derived from an EMBL/GenBank/DDBJ whole genome shotgun (WGS) entry which is preliminary data.</text>
</comment>
<gene>
    <name evidence="2" type="ORF">Ssi02_39440</name>
</gene>
<name>A0A919RHI4_9ACTN</name>
<dbReference type="InterPro" id="IPR046291">
    <property type="entry name" value="DUF6328"/>
</dbReference>
<feature type="transmembrane region" description="Helical" evidence="1">
    <location>
        <begin position="73"/>
        <end position="93"/>
    </location>
</feature>
<keyword evidence="1" id="KW-0472">Membrane</keyword>
<proteinExistence type="predicted"/>
<dbReference type="AlphaFoldDB" id="A0A919RHI4"/>
<accession>A0A919RHI4</accession>
<evidence type="ECO:0000313" key="2">
    <source>
        <dbReference type="EMBL" id="GII93713.1"/>
    </source>
</evidence>
<evidence type="ECO:0000256" key="1">
    <source>
        <dbReference type="SAM" id="Phobius"/>
    </source>
</evidence>
<dbReference type="Proteomes" id="UP000606172">
    <property type="component" value="Unassembled WGS sequence"/>
</dbReference>
<sequence length="207" mass="22303">MAQSSRIRLPTYDAVSVQAGAASAVEPAPVSAAVQRLRPLPAEGAAQPAQAAHEPESPLQRLNRGYAELLQEVRIGQTCVQALAGFLMALAFMPRFATITAGQRGLYVAALVTTMLAAALLTAPAPFHRIVSGRRLKQRLISLSSRLTLIGLSLLMLAMGFAFVLVLDVMGLVAAPYMGAVMLFGFVFIWFVIPVWYRVRHGIKDES</sequence>
<dbReference type="EMBL" id="BOOW01000026">
    <property type="protein sequence ID" value="GII93713.1"/>
    <property type="molecule type" value="Genomic_DNA"/>
</dbReference>
<keyword evidence="1" id="KW-0812">Transmembrane</keyword>
<feature type="transmembrane region" description="Helical" evidence="1">
    <location>
        <begin position="147"/>
        <end position="167"/>
    </location>
</feature>
<organism evidence="2 3">
    <name type="scientific">Sinosporangium siamense</name>
    <dbReference type="NCBI Taxonomy" id="1367973"/>
    <lineage>
        <taxon>Bacteria</taxon>
        <taxon>Bacillati</taxon>
        <taxon>Actinomycetota</taxon>
        <taxon>Actinomycetes</taxon>
        <taxon>Streptosporangiales</taxon>
        <taxon>Streptosporangiaceae</taxon>
        <taxon>Sinosporangium</taxon>
    </lineage>
</organism>
<protein>
    <submittedName>
        <fullName evidence="2">Uncharacterized protein</fullName>
    </submittedName>
</protein>
<dbReference type="Pfam" id="PF19853">
    <property type="entry name" value="DUF6328"/>
    <property type="match status" value="1"/>
</dbReference>
<reference evidence="2" key="1">
    <citation type="submission" date="2021-01" db="EMBL/GenBank/DDBJ databases">
        <title>Whole genome shotgun sequence of Sinosporangium siamense NBRC 109515.</title>
        <authorList>
            <person name="Komaki H."/>
            <person name="Tamura T."/>
        </authorList>
    </citation>
    <scope>NUCLEOTIDE SEQUENCE</scope>
    <source>
        <strain evidence="2">NBRC 109515</strain>
    </source>
</reference>
<feature type="transmembrane region" description="Helical" evidence="1">
    <location>
        <begin position="173"/>
        <end position="197"/>
    </location>
</feature>
<evidence type="ECO:0000313" key="3">
    <source>
        <dbReference type="Proteomes" id="UP000606172"/>
    </source>
</evidence>